<dbReference type="InterPro" id="IPR026891">
    <property type="entry name" value="Fn3-like"/>
</dbReference>
<keyword evidence="6" id="KW-0964">Secreted</keyword>
<evidence type="ECO:0000313" key="17">
    <source>
        <dbReference type="EMBL" id="ATZ53949.1"/>
    </source>
</evidence>
<dbReference type="FunFam" id="3.20.20.300:FF:000002">
    <property type="entry name" value="Probable beta-glucosidase"/>
    <property type="match status" value="1"/>
</dbReference>
<dbReference type="EMBL" id="CP009813">
    <property type="protein sequence ID" value="ATZ53949.1"/>
    <property type="molecule type" value="Genomic_DNA"/>
</dbReference>
<evidence type="ECO:0000256" key="8">
    <source>
        <dbReference type="ARBA" id="ARBA00022801"/>
    </source>
</evidence>
<sequence length="808" mass="86995">MESLNPKSLLRAALLSTALCGPSITNAQDVITDDTYFYGQSPPVYPSPEMPGNGSWASAYSKAVALVSQMTMAERANLTVGQSEGLNGCNGLTGSVPRLNFKGICMNDAGNGLRDTELVNSWPSGVHMGASWNKNLTYHRGYKMAREFKAKGINVALGPVVGPFGRVPIGGRNWEGMGTDPYLSGKLAAQTVSGIQDAGIIASVKHFIGNEQEYKRNPSGNVSAVSSNIDDKTMHELYLWPFADTVHAGAACVMCSYNRLNNSYACQNSKAQNGLLKTELGFEGFVVSDWGALHAGYAAAEAGLDIVMPSSDLWGVSGENLTASVANGSLAESRLTDMATRIVASWYQMGQDEDFPELGLASSYLTPHAKVNARDPSSKPILLSGAMEGHVLVKNINNALPLKKPELLSIFGYDAPVPSQSNIGNSRYSYGMEAILDLNITDTPIDISLQIASNGTLIAGGKMSSIHPTRQHMLTTCIGGSGSNAPPYISAPFDALQEQAYNDDTSIFWDFVSVDPDVDAGSDACLVFLNAYSIENSDRPGLYDDFSDTLVNNVASKCNNTIVTIHNVGIRLVDQWIEHPNVTAVIFGHLPGQDSGRALVKLLYGVESFSGKLPYTIAKNESDYNVYNHSAPEGIYTQFPQSDFSEGVYLDYRDFDAQNITPRFEFGFGLTYTTFEYSDLSSSVVSNASTAYFPPITTIIQGGAQSLWDVVAKVQATVSNNGTMTAMEVAQLYVGIPNGPVRQLRGFEKVNIPVGESAVVEFELTRRDLSEWSVEEQSWVLQQGSYGIWVGSSSRDLPLSGNLIIGGS</sequence>
<accession>A0A384JTP7</accession>
<dbReference type="PANTHER" id="PTHR42715:SF5">
    <property type="entry name" value="BETA-GLUCOSIDASE M-RELATED"/>
    <property type="match status" value="1"/>
</dbReference>
<dbReference type="InterPro" id="IPR019800">
    <property type="entry name" value="Glyco_hydro_3_AS"/>
</dbReference>
<feature type="chain" id="PRO_5017086954" description="beta-glucosidase" evidence="15">
    <location>
        <begin position="28"/>
        <end position="808"/>
    </location>
</feature>
<protein>
    <recommendedName>
        <fullName evidence="5 14">beta-glucosidase</fullName>
        <ecNumber evidence="5 14">3.2.1.21</ecNumber>
    </recommendedName>
</protein>
<evidence type="ECO:0000256" key="9">
    <source>
        <dbReference type="ARBA" id="ARBA00023001"/>
    </source>
</evidence>
<dbReference type="RefSeq" id="XP_024551134.1">
    <property type="nucleotide sequence ID" value="XM_024695341.1"/>
</dbReference>
<dbReference type="PROSITE" id="PS00775">
    <property type="entry name" value="GLYCOSYL_HYDROL_F3"/>
    <property type="match status" value="1"/>
</dbReference>
<dbReference type="InterPro" id="IPR002772">
    <property type="entry name" value="Glyco_hydro_3_C"/>
</dbReference>
<evidence type="ECO:0000256" key="11">
    <source>
        <dbReference type="ARBA" id="ARBA00023277"/>
    </source>
</evidence>
<dbReference type="GO" id="GO:0008422">
    <property type="term" value="F:beta-glucosidase activity"/>
    <property type="evidence" value="ECO:0007669"/>
    <property type="project" value="UniProtKB-EC"/>
</dbReference>
<evidence type="ECO:0000259" key="16">
    <source>
        <dbReference type="SMART" id="SM01217"/>
    </source>
</evidence>
<dbReference type="InterPro" id="IPR017853">
    <property type="entry name" value="GH"/>
</dbReference>
<keyword evidence="13 14" id="KW-0624">Polysaccharide degradation</keyword>
<feature type="domain" description="Fibronectin type III-like" evidence="16">
    <location>
        <begin position="728"/>
        <end position="794"/>
    </location>
</feature>
<comment type="similarity">
    <text evidence="4 14">Belongs to the glycosyl hydrolase 3 family.</text>
</comment>
<evidence type="ECO:0000256" key="12">
    <source>
        <dbReference type="ARBA" id="ARBA00023295"/>
    </source>
</evidence>
<keyword evidence="9" id="KW-0136">Cellulose degradation</keyword>
<evidence type="ECO:0000256" key="7">
    <source>
        <dbReference type="ARBA" id="ARBA00022729"/>
    </source>
</evidence>
<comment type="catalytic activity">
    <reaction evidence="1 14">
        <text>Hydrolysis of terminal, non-reducing beta-D-glucosyl residues with release of beta-D-glucose.</text>
        <dbReference type="EC" id="3.2.1.21"/>
    </reaction>
</comment>
<name>A0A384JTP7_BOTFB</name>
<evidence type="ECO:0000256" key="14">
    <source>
        <dbReference type="RuleBase" id="RU361161"/>
    </source>
</evidence>
<dbReference type="KEGG" id="bfu:BCIN_09g06990"/>
<evidence type="ECO:0000256" key="15">
    <source>
        <dbReference type="SAM" id="SignalP"/>
    </source>
</evidence>
<comment type="pathway">
    <text evidence="3 14">Glycan metabolism; cellulose degradation.</text>
</comment>
<evidence type="ECO:0000256" key="10">
    <source>
        <dbReference type="ARBA" id="ARBA00023180"/>
    </source>
</evidence>
<gene>
    <name evidence="17" type="ORF">BCIN_09g06990</name>
</gene>
<dbReference type="AlphaFoldDB" id="A0A384JTP7"/>
<reference evidence="17 18" key="2">
    <citation type="journal article" date="2012" name="Eukaryot. Cell">
        <title>Genome update of Botrytis cinerea strains B05.10 and T4.</title>
        <authorList>
            <person name="Staats M."/>
            <person name="van Kan J.A."/>
        </authorList>
    </citation>
    <scope>NUCLEOTIDE SEQUENCE [LARGE SCALE GENOMIC DNA]</scope>
    <source>
        <strain evidence="17 18">B05.10</strain>
    </source>
</reference>
<dbReference type="VEuPathDB" id="FungiDB:Bcin09g06990"/>
<dbReference type="Pfam" id="PF01915">
    <property type="entry name" value="Glyco_hydro_3_C"/>
    <property type="match status" value="1"/>
</dbReference>
<dbReference type="InterPro" id="IPR036881">
    <property type="entry name" value="Glyco_hydro_3_C_sf"/>
</dbReference>
<dbReference type="Gene3D" id="2.60.40.10">
    <property type="entry name" value="Immunoglobulins"/>
    <property type="match status" value="1"/>
</dbReference>
<dbReference type="SUPFAM" id="SSF51445">
    <property type="entry name" value="(Trans)glycosidases"/>
    <property type="match status" value="1"/>
</dbReference>
<feature type="signal peptide" evidence="15">
    <location>
        <begin position="1"/>
        <end position="27"/>
    </location>
</feature>
<dbReference type="EC" id="3.2.1.21" evidence="5 14"/>
<dbReference type="InterPro" id="IPR050288">
    <property type="entry name" value="Cellulose_deg_GH3"/>
</dbReference>
<dbReference type="Proteomes" id="UP000001798">
    <property type="component" value="Chromosome 9"/>
</dbReference>
<dbReference type="InterPro" id="IPR036962">
    <property type="entry name" value="Glyco_hydro_3_N_sf"/>
</dbReference>
<organism evidence="17 18">
    <name type="scientific">Botryotinia fuckeliana (strain B05.10)</name>
    <name type="common">Noble rot fungus</name>
    <name type="synonym">Botrytis cinerea</name>
    <dbReference type="NCBI Taxonomy" id="332648"/>
    <lineage>
        <taxon>Eukaryota</taxon>
        <taxon>Fungi</taxon>
        <taxon>Dikarya</taxon>
        <taxon>Ascomycota</taxon>
        <taxon>Pezizomycotina</taxon>
        <taxon>Leotiomycetes</taxon>
        <taxon>Helotiales</taxon>
        <taxon>Sclerotiniaceae</taxon>
        <taxon>Botrytis</taxon>
    </lineage>
</organism>
<dbReference type="Gene3D" id="3.40.50.1700">
    <property type="entry name" value="Glycoside hydrolase family 3 C-terminal domain"/>
    <property type="match status" value="1"/>
</dbReference>
<keyword evidence="10" id="KW-0325">Glycoprotein</keyword>
<evidence type="ECO:0000256" key="3">
    <source>
        <dbReference type="ARBA" id="ARBA00004987"/>
    </source>
</evidence>
<dbReference type="OrthoDB" id="416222at2759"/>
<evidence type="ECO:0000313" key="18">
    <source>
        <dbReference type="Proteomes" id="UP000001798"/>
    </source>
</evidence>
<reference evidence="17 18" key="3">
    <citation type="journal article" date="2017" name="Mol. Plant Pathol.">
        <title>A gapless genome sequence of the fungus Botrytis cinerea.</title>
        <authorList>
            <person name="Van Kan J.A."/>
            <person name="Stassen J.H."/>
            <person name="Mosbach A."/>
            <person name="Van Der Lee T.A."/>
            <person name="Faino L."/>
            <person name="Farmer A.D."/>
            <person name="Papasotiriou D.G."/>
            <person name="Zhou S."/>
            <person name="Seidl M.F."/>
            <person name="Cottam E."/>
            <person name="Edel D."/>
            <person name="Hahn M."/>
            <person name="Schwartz D.C."/>
            <person name="Dietrich R.A."/>
            <person name="Widdison S."/>
            <person name="Scalliet G."/>
        </authorList>
    </citation>
    <scope>NUCLEOTIDE SEQUENCE [LARGE SCALE GENOMIC DNA]</scope>
    <source>
        <strain evidence="17 18">B05.10</strain>
    </source>
</reference>
<evidence type="ECO:0000256" key="6">
    <source>
        <dbReference type="ARBA" id="ARBA00022525"/>
    </source>
</evidence>
<dbReference type="InterPro" id="IPR001764">
    <property type="entry name" value="Glyco_hydro_3_N"/>
</dbReference>
<keyword evidence="8 14" id="KW-0378">Hydrolase</keyword>
<dbReference type="InterPro" id="IPR013783">
    <property type="entry name" value="Ig-like_fold"/>
</dbReference>
<evidence type="ECO:0000256" key="4">
    <source>
        <dbReference type="ARBA" id="ARBA00005336"/>
    </source>
</evidence>
<evidence type="ECO:0000256" key="13">
    <source>
        <dbReference type="ARBA" id="ARBA00023326"/>
    </source>
</evidence>
<evidence type="ECO:0000256" key="1">
    <source>
        <dbReference type="ARBA" id="ARBA00000448"/>
    </source>
</evidence>
<evidence type="ECO:0000256" key="2">
    <source>
        <dbReference type="ARBA" id="ARBA00004613"/>
    </source>
</evidence>
<keyword evidence="7 15" id="KW-0732">Signal</keyword>
<dbReference type="SMART" id="SM01217">
    <property type="entry name" value="Fn3_like"/>
    <property type="match status" value="1"/>
</dbReference>
<dbReference type="UniPathway" id="UPA00696"/>
<dbReference type="Pfam" id="PF00933">
    <property type="entry name" value="Glyco_hydro_3"/>
    <property type="match status" value="1"/>
</dbReference>
<reference evidence="17 18" key="1">
    <citation type="journal article" date="2011" name="PLoS Genet.">
        <title>Genomic analysis of the necrotrophic fungal pathogens Sclerotinia sclerotiorum and Botrytis cinerea.</title>
        <authorList>
            <person name="Amselem J."/>
            <person name="Cuomo C.A."/>
            <person name="van Kan J.A."/>
            <person name="Viaud M."/>
            <person name="Benito E.P."/>
            <person name="Couloux A."/>
            <person name="Coutinho P.M."/>
            <person name="de Vries R.P."/>
            <person name="Dyer P.S."/>
            <person name="Fillinger S."/>
            <person name="Fournier E."/>
            <person name="Gout L."/>
            <person name="Hahn M."/>
            <person name="Kohn L."/>
            <person name="Lapalu N."/>
            <person name="Plummer K.M."/>
            <person name="Pradier J.M."/>
            <person name="Quevillon E."/>
            <person name="Sharon A."/>
            <person name="Simon A."/>
            <person name="ten Have A."/>
            <person name="Tudzynski B."/>
            <person name="Tudzynski P."/>
            <person name="Wincker P."/>
            <person name="Andrew M."/>
            <person name="Anthouard V."/>
            <person name="Beever R.E."/>
            <person name="Beffa R."/>
            <person name="Benoit I."/>
            <person name="Bouzid O."/>
            <person name="Brault B."/>
            <person name="Chen Z."/>
            <person name="Choquer M."/>
            <person name="Collemare J."/>
            <person name="Cotton P."/>
            <person name="Danchin E.G."/>
            <person name="Da Silva C."/>
            <person name="Gautier A."/>
            <person name="Giraud C."/>
            <person name="Giraud T."/>
            <person name="Gonzalez C."/>
            <person name="Grossetete S."/>
            <person name="Guldener U."/>
            <person name="Henrissat B."/>
            <person name="Howlett B.J."/>
            <person name="Kodira C."/>
            <person name="Kretschmer M."/>
            <person name="Lappartient A."/>
            <person name="Leroch M."/>
            <person name="Levis C."/>
            <person name="Mauceli E."/>
            <person name="Neuveglise C."/>
            <person name="Oeser B."/>
            <person name="Pearson M."/>
            <person name="Poulain J."/>
            <person name="Poussereau N."/>
            <person name="Quesneville H."/>
            <person name="Rascle C."/>
            <person name="Schumacher J."/>
            <person name="Segurens B."/>
            <person name="Sexton A."/>
            <person name="Silva E."/>
            <person name="Sirven C."/>
            <person name="Soanes D.M."/>
            <person name="Talbot N.J."/>
            <person name="Templeton M."/>
            <person name="Yandava C."/>
            <person name="Yarden O."/>
            <person name="Zeng Q."/>
            <person name="Rollins J.A."/>
            <person name="Lebrun M.H."/>
            <person name="Dickman M."/>
        </authorList>
    </citation>
    <scope>NUCLEOTIDE SEQUENCE [LARGE SCALE GENOMIC DNA]</scope>
    <source>
        <strain evidence="17 18">B05.10</strain>
    </source>
</reference>
<comment type="subcellular location">
    <subcellularLocation>
        <location evidence="2">Secreted</location>
    </subcellularLocation>
</comment>
<dbReference type="GeneID" id="5433734"/>
<dbReference type="FunFam" id="2.60.40.10:FF:000757">
    <property type="entry name" value="Beta-glucosidase G"/>
    <property type="match status" value="1"/>
</dbReference>
<keyword evidence="11 14" id="KW-0119">Carbohydrate metabolism</keyword>
<dbReference type="Gene3D" id="3.20.20.300">
    <property type="entry name" value="Glycoside hydrolase, family 3, N-terminal domain"/>
    <property type="match status" value="1"/>
</dbReference>
<evidence type="ECO:0000256" key="5">
    <source>
        <dbReference type="ARBA" id="ARBA00012744"/>
    </source>
</evidence>
<dbReference type="GO" id="GO:0030245">
    <property type="term" value="P:cellulose catabolic process"/>
    <property type="evidence" value="ECO:0007669"/>
    <property type="project" value="UniProtKB-UniPathway"/>
</dbReference>
<dbReference type="Pfam" id="PF14310">
    <property type="entry name" value="Fn3-like"/>
    <property type="match status" value="1"/>
</dbReference>
<proteinExistence type="inferred from homology"/>
<dbReference type="PANTHER" id="PTHR42715">
    <property type="entry name" value="BETA-GLUCOSIDASE"/>
    <property type="match status" value="1"/>
</dbReference>
<keyword evidence="12 14" id="KW-0326">Glycosidase</keyword>
<dbReference type="GO" id="GO:0005576">
    <property type="term" value="C:extracellular region"/>
    <property type="evidence" value="ECO:0007669"/>
    <property type="project" value="UniProtKB-SubCell"/>
</dbReference>
<dbReference type="SUPFAM" id="SSF52279">
    <property type="entry name" value="Beta-D-glucan exohydrolase, C-terminal domain"/>
    <property type="match status" value="1"/>
</dbReference>
<keyword evidence="18" id="KW-1185">Reference proteome</keyword>
<dbReference type="PRINTS" id="PR00133">
    <property type="entry name" value="GLHYDRLASE3"/>
</dbReference>